<gene>
    <name evidence="7" type="ORF">ONB1V03_LOCUS2834</name>
</gene>
<evidence type="ECO:0000313" key="7">
    <source>
        <dbReference type="EMBL" id="CAD7640935.1"/>
    </source>
</evidence>
<feature type="domain" description="SLC26A/SulP transporter" evidence="6">
    <location>
        <begin position="130"/>
        <end position="185"/>
    </location>
</feature>
<evidence type="ECO:0000256" key="3">
    <source>
        <dbReference type="ARBA" id="ARBA00022989"/>
    </source>
</evidence>
<protein>
    <recommendedName>
        <fullName evidence="6">SLC26A/SulP transporter domain-containing protein</fullName>
    </recommendedName>
</protein>
<feature type="transmembrane region" description="Helical" evidence="5">
    <location>
        <begin position="151"/>
        <end position="176"/>
    </location>
</feature>
<comment type="subcellular location">
    <subcellularLocation>
        <location evidence="1">Membrane</location>
        <topology evidence="1">Multi-pass membrane protein</topology>
    </subcellularLocation>
</comment>
<dbReference type="AlphaFoldDB" id="A0A7R9QDP4"/>
<evidence type="ECO:0000256" key="2">
    <source>
        <dbReference type="ARBA" id="ARBA00022692"/>
    </source>
</evidence>
<evidence type="ECO:0000313" key="8">
    <source>
        <dbReference type="Proteomes" id="UP000728032"/>
    </source>
</evidence>
<keyword evidence="8" id="KW-1185">Reference proteome</keyword>
<organism evidence="7">
    <name type="scientific">Oppiella nova</name>
    <dbReference type="NCBI Taxonomy" id="334625"/>
    <lineage>
        <taxon>Eukaryota</taxon>
        <taxon>Metazoa</taxon>
        <taxon>Ecdysozoa</taxon>
        <taxon>Arthropoda</taxon>
        <taxon>Chelicerata</taxon>
        <taxon>Arachnida</taxon>
        <taxon>Acari</taxon>
        <taxon>Acariformes</taxon>
        <taxon>Sarcoptiformes</taxon>
        <taxon>Oribatida</taxon>
        <taxon>Brachypylina</taxon>
        <taxon>Oppioidea</taxon>
        <taxon>Oppiidae</taxon>
        <taxon>Oppiella</taxon>
    </lineage>
</organism>
<proteinExistence type="predicted"/>
<dbReference type="EMBL" id="OC915550">
    <property type="protein sequence ID" value="CAD7640935.1"/>
    <property type="molecule type" value="Genomic_DNA"/>
</dbReference>
<dbReference type="Proteomes" id="UP000728032">
    <property type="component" value="Unassembled WGS sequence"/>
</dbReference>
<dbReference type="GO" id="GO:0055085">
    <property type="term" value="P:transmembrane transport"/>
    <property type="evidence" value="ECO:0007669"/>
    <property type="project" value="InterPro"/>
</dbReference>
<keyword evidence="2 5" id="KW-0812">Transmembrane</keyword>
<keyword evidence="3 5" id="KW-1133">Transmembrane helix</keyword>
<dbReference type="Pfam" id="PF00916">
    <property type="entry name" value="Sulfate_transp"/>
    <property type="match status" value="1"/>
</dbReference>
<name>A0A7R9QDP4_9ACAR</name>
<sequence>MGGVCDKYVLTSEANSLTSETSHQMISRQIDKVFGRYHHYSASYLWLHSVRSTITSTSTPSKHIAISRHVIDFDELNQKYGKRVHPPESIGRKVSQSVKKCSKSCSPFGFFLRLFPIINWIKSYSIKEYLINDVIAGFTILILHIPQGMAYGMLSGLSAINGLYVSFFPVLIYSLMGTSRHLSIGK</sequence>
<evidence type="ECO:0000256" key="1">
    <source>
        <dbReference type="ARBA" id="ARBA00004141"/>
    </source>
</evidence>
<dbReference type="GO" id="GO:0016020">
    <property type="term" value="C:membrane"/>
    <property type="evidence" value="ECO:0007669"/>
    <property type="project" value="UniProtKB-SubCell"/>
</dbReference>
<dbReference type="InterPro" id="IPR011547">
    <property type="entry name" value="SLC26A/SulP_dom"/>
</dbReference>
<keyword evidence="4 5" id="KW-0472">Membrane</keyword>
<dbReference type="EMBL" id="CAJPVJ010000725">
    <property type="protein sequence ID" value="CAG2163250.1"/>
    <property type="molecule type" value="Genomic_DNA"/>
</dbReference>
<dbReference type="PANTHER" id="PTHR11814">
    <property type="entry name" value="SULFATE TRANSPORTER"/>
    <property type="match status" value="1"/>
</dbReference>
<accession>A0A7R9QDP4</accession>
<evidence type="ECO:0000256" key="5">
    <source>
        <dbReference type="SAM" id="Phobius"/>
    </source>
</evidence>
<evidence type="ECO:0000259" key="6">
    <source>
        <dbReference type="Pfam" id="PF00916"/>
    </source>
</evidence>
<feature type="transmembrane region" description="Helical" evidence="5">
    <location>
        <begin position="129"/>
        <end position="145"/>
    </location>
</feature>
<evidence type="ECO:0000256" key="4">
    <source>
        <dbReference type="ARBA" id="ARBA00023136"/>
    </source>
</evidence>
<dbReference type="OrthoDB" id="10056540at2759"/>
<dbReference type="InterPro" id="IPR001902">
    <property type="entry name" value="SLC26A/SulP_fam"/>
</dbReference>
<reference evidence="7" key="1">
    <citation type="submission" date="2020-11" db="EMBL/GenBank/DDBJ databases">
        <authorList>
            <person name="Tran Van P."/>
        </authorList>
    </citation>
    <scope>NUCLEOTIDE SEQUENCE</scope>
</reference>